<proteinExistence type="predicted"/>
<protein>
    <submittedName>
        <fullName evidence="1">Putative type III secretion system protein SsaO</fullName>
    </submittedName>
</protein>
<dbReference type="AlphaFoldDB" id="I6PE38"/>
<organism evidence="1">
    <name type="scientific">Candidatus Sodalis melophagi</name>
    <dbReference type="NCBI Taxonomy" id="1173031"/>
    <lineage>
        <taxon>Bacteria</taxon>
        <taxon>Pseudomonadati</taxon>
        <taxon>Pseudomonadota</taxon>
        <taxon>Gammaproteobacteria</taxon>
        <taxon>Enterobacterales</taxon>
        <taxon>Bruguierivoracaceae</taxon>
        <taxon>Sodalis</taxon>
    </lineage>
</organism>
<reference evidence="1" key="1">
    <citation type="journal article" date="2012" name="PLoS ONE">
        <title>Candidatus Sodalis melophagi sp. nov.: Phylogenetically Independent Comparative Model to the Tsetse Fly Symbiont Sodalis glossinidius.</title>
        <authorList>
            <person name="Chrudimsky T."/>
            <person name="Husnik F."/>
            <person name="Novakova E."/>
            <person name="Hypsa V."/>
        </authorList>
    </citation>
    <scope>NUCLEOTIDE SEQUENCE</scope>
    <source>
        <strain evidence="1">CZT</strain>
    </source>
</reference>
<sequence length="143" mass="16697">MRPRCSAAAAYAADRKKVLKELLRLKARREARLRRLLAQVSRDERQNEANAREGDTQLARLARTRHAMLSWRGRATVGDMGRRAREMQGVLRGVYALNEERCRLRQARALLEERRRALLQARVTLMKQQEKLTLVLTDDDYQN</sequence>
<name>I6PE38_9GAMM</name>
<evidence type="ECO:0000313" key="1">
    <source>
        <dbReference type="EMBL" id="AFH88817.1"/>
    </source>
</evidence>
<gene>
    <name evidence="1" type="primary">ssaO</name>
</gene>
<accession>I6PE38</accession>
<dbReference type="EMBL" id="JQ003582">
    <property type="protein sequence ID" value="AFH88817.1"/>
    <property type="molecule type" value="Genomic_DNA"/>
</dbReference>